<dbReference type="PANTHER" id="PTHR38111">
    <property type="entry name" value="ZN(2)-C6 FUNGAL-TYPE DOMAIN-CONTAINING PROTEIN-RELATED"/>
    <property type="match status" value="1"/>
</dbReference>
<dbReference type="InterPro" id="IPR036864">
    <property type="entry name" value="Zn2-C6_fun-type_DNA-bd_sf"/>
</dbReference>
<dbReference type="PROSITE" id="PS00463">
    <property type="entry name" value="ZN2_CY6_FUNGAL_1"/>
    <property type="match status" value="1"/>
</dbReference>
<sequence length="499" mass="56283">MARIGQGKSGGCRTCRRRKVKCDERRPGCERCETANRECEGYAREHRFVDENARTERHAKKKSQSPTTTPQSKPELQQDLIICSTRSSSSIQLSSLGLQAFEDNIFISFLISNLFQGIPVTTPWPHLQSEDHSSGSVQICFRALGTLFFGRAHHQQHITARGYALYGQALISLNRDLQDTEKGLSLSVVKSAMALEFYEFIAFSSTTGWLKHAGGLGRLIELRGPWRHQAPRERSLLEANRVAIALASLARRKRCFLERPEWKTVPWAVEPEFKTRAQFLHDILCDMPGLMEDAAMLQSSRLSGEEFTVHRVLLSENITSTLKTLYEWRVSWQHRCPNSCWEILSNEVCASTAEPTLLFPVVFDFASLTHANEITLYNAILLLLLRLSFQVISPNFDPSLPAFHLPQDLDYGPLFPPGLAPNAQAVAIEICKSVEYHLAKERRRAGAFFLLFPLRVAWQAFDPADKEALWLQGVMSMIADSTGFEVSRGLTSEQVVQSD</sequence>
<evidence type="ECO:0000256" key="2">
    <source>
        <dbReference type="SAM" id="MobiDB-lite"/>
    </source>
</evidence>
<dbReference type="STRING" id="576137.A0A1L7XLB7"/>
<dbReference type="SMART" id="SM00066">
    <property type="entry name" value="GAL4"/>
    <property type="match status" value="1"/>
</dbReference>
<protein>
    <recommendedName>
        <fullName evidence="3">Zn(2)-C6 fungal-type domain-containing protein</fullName>
    </recommendedName>
</protein>
<dbReference type="CDD" id="cd00067">
    <property type="entry name" value="GAL4"/>
    <property type="match status" value="1"/>
</dbReference>
<dbReference type="InterPro" id="IPR001138">
    <property type="entry name" value="Zn2Cys6_DnaBD"/>
</dbReference>
<gene>
    <name evidence="4" type="ORF">PAC_15751</name>
</gene>
<dbReference type="Pfam" id="PF00172">
    <property type="entry name" value="Zn_clus"/>
    <property type="match status" value="1"/>
</dbReference>
<dbReference type="PANTHER" id="PTHR38111:SF2">
    <property type="entry name" value="FINGER DOMAIN PROTEIN, PUTATIVE (AFU_ORTHOLOGUE AFUA_1G01560)-RELATED"/>
    <property type="match status" value="1"/>
</dbReference>
<evidence type="ECO:0000313" key="4">
    <source>
        <dbReference type="EMBL" id="CZR65851.1"/>
    </source>
</evidence>
<organism evidence="4 5">
    <name type="scientific">Phialocephala subalpina</name>
    <dbReference type="NCBI Taxonomy" id="576137"/>
    <lineage>
        <taxon>Eukaryota</taxon>
        <taxon>Fungi</taxon>
        <taxon>Dikarya</taxon>
        <taxon>Ascomycota</taxon>
        <taxon>Pezizomycotina</taxon>
        <taxon>Leotiomycetes</taxon>
        <taxon>Helotiales</taxon>
        <taxon>Mollisiaceae</taxon>
        <taxon>Phialocephala</taxon>
        <taxon>Phialocephala fortinii species complex</taxon>
    </lineage>
</organism>
<proteinExistence type="predicted"/>
<dbReference type="GO" id="GO:0008270">
    <property type="term" value="F:zinc ion binding"/>
    <property type="evidence" value="ECO:0007669"/>
    <property type="project" value="InterPro"/>
</dbReference>
<keyword evidence="1" id="KW-0539">Nucleus</keyword>
<dbReference type="InterPro" id="IPR053178">
    <property type="entry name" value="Osmoadaptation_assoc"/>
</dbReference>
<dbReference type="OrthoDB" id="3525185at2759"/>
<dbReference type="Proteomes" id="UP000184330">
    <property type="component" value="Unassembled WGS sequence"/>
</dbReference>
<evidence type="ECO:0000313" key="5">
    <source>
        <dbReference type="Proteomes" id="UP000184330"/>
    </source>
</evidence>
<accession>A0A1L7XLB7</accession>
<feature type="region of interest" description="Disordered" evidence="2">
    <location>
        <begin position="50"/>
        <end position="76"/>
    </location>
</feature>
<name>A0A1L7XLB7_9HELO</name>
<dbReference type="AlphaFoldDB" id="A0A1L7XLB7"/>
<reference evidence="4 5" key="1">
    <citation type="submission" date="2016-03" db="EMBL/GenBank/DDBJ databases">
        <authorList>
            <person name="Ploux O."/>
        </authorList>
    </citation>
    <scope>NUCLEOTIDE SEQUENCE [LARGE SCALE GENOMIC DNA]</scope>
    <source>
        <strain evidence="4 5">UAMH 11012</strain>
    </source>
</reference>
<evidence type="ECO:0000256" key="1">
    <source>
        <dbReference type="ARBA" id="ARBA00023242"/>
    </source>
</evidence>
<dbReference type="SUPFAM" id="SSF57701">
    <property type="entry name" value="Zn2/Cys6 DNA-binding domain"/>
    <property type="match status" value="1"/>
</dbReference>
<feature type="compositionally biased region" description="Polar residues" evidence="2">
    <location>
        <begin position="64"/>
        <end position="75"/>
    </location>
</feature>
<feature type="domain" description="Zn(2)-C6 fungal-type" evidence="3">
    <location>
        <begin position="11"/>
        <end position="39"/>
    </location>
</feature>
<dbReference type="GO" id="GO:0000981">
    <property type="term" value="F:DNA-binding transcription factor activity, RNA polymerase II-specific"/>
    <property type="evidence" value="ECO:0007669"/>
    <property type="project" value="InterPro"/>
</dbReference>
<dbReference type="Gene3D" id="4.10.240.10">
    <property type="entry name" value="Zn(2)-C6 fungal-type DNA-binding domain"/>
    <property type="match status" value="1"/>
</dbReference>
<dbReference type="EMBL" id="FJOG01000033">
    <property type="protein sequence ID" value="CZR65851.1"/>
    <property type="molecule type" value="Genomic_DNA"/>
</dbReference>
<dbReference type="PROSITE" id="PS50048">
    <property type="entry name" value="ZN2_CY6_FUNGAL_2"/>
    <property type="match status" value="1"/>
</dbReference>
<keyword evidence="5" id="KW-1185">Reference proteome</keyword>
<evidence type="ECO:0000259" key="3">
    <source>
        <dbReference type="PROSITE" id="PS50048"/>
    </source>
</evidence>